<feature type="signal peptide" evidence="5">
    <location>
        <begin position="1"/>
        <end position="24"/>
    </location>
</feature>
<gene>
    <name evidence="7" type="ORF">U732_437</name>
</gene>
<dbReference type="Gene3D" id="3.10.105.10">
    <property type="entry name" value="Dipeptide-binding Protein, Domain 3"/>
    <property type="match status" value="1"/>
</dbReference>
<dbReference type="GO" id="GO:0042597">
    <property type="term" value="C:periplasmic space"/>
    <property type="evidence" value="ECO:0007669"/>
    <property type="project" value="UniProtKB-ARBA"/>
</dbReference>
<dbReference type="InterPro" id="IPR023765">
    <property type="entry name" value="SBP_5_CS"/>
</dbReference>
<dbReference type="InterPro" id="IPR039424">
    <property type="entry name" value="SBP_5"/>
</dbReference>
<evidence type="ECO:0000313" key="8">
    <source>
        <dbReference type="Proteomes" id="UP000031366"/>
    </source>
</evidence>
<organism evidence="7 8">
    <name type="scientific">Clostridium argentinense CDC 2741</name>
    <dbReference type="NCBI Taxonomy" id="1418104"/>
    <lineage>
        <taxon>Bacteria</taxon>
        <taxon>Bacillati</taxon>
        <taxon>Bacillota</taxon>
        <taxon>Clostridia</taxon>
        <taxon>Eubacteriales</taxon>
        <taxon>Clostridiaceae</taxon>
        <taxon>Clostridium</taxon>
    </lineage>
</organism>
<comment type="caution">
    <text evidence="7">The sequence shown here is derived from an EMBL/GenBank/DDBJ whole genome shotgun (WGS) entry which is preliminary data.</text>
</comment>
<dbReference type="PANTHER" id="PTHR30290:SF9">
    <property type="entry name" value="OLIGOPEPTIDE-BINDING PROTEIN APPA"/>
    <property type="match status" value="1"/>
</dbReference>
<comment type="similarity">
    <text evidence="2">Belongs to the bacterial solute-binding protein 5 family.</text>
</comment>
<dbReference type="GO" id="GO:1904680">
    <property type="term" value="F:peptide transmembrane transporter activity"/>
    <property type="evidence" value="ECO:0007669"/>
    <property type="project" value="TreeGrafter"/>
</dbReference>
<feature type="domain" description="Solute-binding protein family 5" evidence="6">
    <location>
        <begin position="78"/>
        <end position="429"/>
    </location>
</feature>
<dbReference type="STRING" id="29341.RSJ17_04975"/>
<evidence type="ECO:0000256" key="3">
    <source>
        <dbReference type="ARBA" id="ARBA00022448"/>
    </source>
</evidence>
<keyword evidence="4 5" id="KW-0732">Signal</keyword>
<dbReference type="AlphaFoldDB" id="A0A0C1R2S9"/>
<dbReference type="RefSeq" id="WP_052268272.1">
    <property type="nucleotide sequence ID" value="NZ_AYSO01000020.1"/>
</dbReference>
<dbReference type="GO" id="GO:0015833">
    <property type="term" value="P:peptide transport"/>
    <property type="evidence" value="ECO:0007669"/>
    <property type="project" value="TreeGrafter"/>
</dbReference>
<dbReference type="Gene3D" id="3.40.190.10">
    <property type="entry name" value="Periplasmic binding protein-like II"/>
    <property type="match status" value="1"/>
</dbReference>
<evidence type="ECO:0000313" key="7">
    <source>
        <dbReference type="EMBL" id="KIE44746.1"/>
    </source>
</evidence>
<keyword evidence="3" id="KW-0813">Transport</keyword>
<dbReference type="PROSITE" id="PS51257">
    <property type="entry name" value="PROKAR_LIPOPROTEIN"/>
    <property type="match status" value="1"/>
</dbReference>
<dbReference type="OrthoDB" id="9772924at2"/>
<dbReference type="PIRSF" id="PIRSF002741">
    <property type="entry name" value="MppA"/>
    <property type="match status" value="1"/>
</dbReference>
<dbReference type="PANTHER" id="PTHR30290">
    <property type="entry name" value="PERIPLASMIC BINDING COMPONENT OF ABC TRANSPORTER"/>
    <property type="match status" value="1"/>
</dbReference>
<dbReference type="SUPFAM" id="SSF53850">
    <property type="entry name" value="Periplasmic binding protein-like II"/>
    <property type="match status" value="1"/>
</dbReference>
<reference evidence="7 8" key="1">
    <citation type="journal article" date="2015" name="Infect. Genet. Evol.">
        <title>Genomic sequences of six botulinum neurotoxin-producing strains representing three clostridial species illustrate the mobility and diversity of botulinum neurotoxin genes.</title>
        <authorList>
            <person name="Smith T.J."/>
            <person name="Hill K.K."/>
            <person name="Xie G."/>
            <person name="Foley B.T."/>
            <person name="Williamson C.H."/>
            <person name="Foster J.T."/>
            <person name="Johnson S.L."/>
            <person name="Chertkov O."/>
            <person name="Teshima H."/>
            <person name="Gibbons H.S."/>
            <person name="Johnsky L.A."/>
            <person name="Karavis M.A."/>
            <person name="Smith L.A."/>
        </authorList>
    </citation>
    <scope>NUCLEOTIDE SEQUENCE [LARGE SCALE GENOMIC DNA]</scope>
    <source>
        <strain evidence="7 8">CDC 2741</strain>
    </source>
</reference>
<accession>A0A0C1R2S9</accession>
<evidence type="ECO:0000256" key="2">
    <source>
        <dbReference type="ARBA" id="ARBA00005695"/>
    </source>
</evidence>
<dbReference type="GO" id="GO:0043190">
    <property type="term" value="C:ATP-binding cassette (ABC) transporter complex"/>
    <property type="evidence" value="ECO:0007669"/>
    <property type="project" value="InterPro"/>
</dbReference>
<evidence type="ECO:0000259" key="6">
    <source>
        <dbReference type="Pfam" id="PF00496"/>
    </source>
</evidence>
<name>A0A0C1R2S9_9CLOT</name>
<dbReference type="Pfam" id="PF00496">
    <property type="entry name" value="SBP_bac_5"/>
    <property type="match status" value="1"/>
</dbReference>
<dbReference type="Proteomes" id="UP000031366">
    <property type="component" value="Unassembled WGS sequence"/>
</dbReference>
<dbReference type="Gene3D" id="3.90.76.10">
    <property type="entry name" value="Dipeptide-binding Protein, Domain 1"/>
    <property type="match status" value="1"/>
</dbReference>
<sequence>MIKSKRFKSLIATILTIAMIGVFTGCNNNSDSSKKDSLVVATAYDAKSLDPYAVNDVASANVMMQIYQTLIKEDDSGKLEPLLAESFEQVDETTFKFKLKKGVKFHNGEEMKASDVKFSFTKAAQSAPIAHIMGDIDINSFVIDDDYTISFKIKNPSSAFLAGLVHSGAAILSEKAYTEAGENYGMSPVGTGPFKFVSWAKGDNVVLERFDDFYGEKPSLKNITIKVIPEPTNRTIELESGGVDIAYEISANDLKRIEENENLKLVRGFDYSVQYLGINTQKAPFNNEKVRQAITHAIDVESVVESAYRGIGKVAKGPMSPTIKYYNDDIKPLEYNVEKAKKLLAEAGYPDGFKAQIWTNEKKERVDMATIIQEQLKQVGIEIDIKVFEWGAYLSGLDNAQHDMYFLGWTAETTDPHTALYALYHSSAKGAGGNRAFFEDSKVDELLSKGATILDSPEREAAYKEVQKILVEKAPAVFMENGEQVVGTTKQVTGFKTSPVGYHVLYNVKFE</sequence>
<proteinExistence type="inferred from homology"/>
<dbReference type="PROSITE" id="PS01040">
    <property type="entry name" value="SBP_BACTERIAL_5"/>
    <property type="match status" value="1"/>
</dbReference>
<dbReference type="EMBL" id="AYSO01000020">
    <property type="protein sequence ID" value="KIE44746.1"/>
    <property type="molecule type" value="Genomic_DNA"/>
</dbReference>
<dbReference type="InterPro" id="IPR030678">
    <property type="entry name" value="Peptide/Ni-bd"/>
</dbReference>
<feature type="chain" id="PRO_5039529307" evidence="5">
    <location>
        <begin position="25"/>
        <end position="511"/>
    </location>
</feature>
<evidence type="ECO:0000256" key="5">
    <source>
        <dbReference type="SAM" id="SignalP"/>
    </source>
</evidence>
<keyword evidence="8" id="KW-1185">Reference proteome</keyword>
<protein>
    <submittedName>
        <fullName evidence="7">Bacterial extracellular solute-binding s, 5 Middle family protein</fullName>
    </submittedName>
</protein>
<evidence type="ECO:0000256" key="4">
    <source>
        <dbReference type="ARBA" id="ARBA00022729"/>
    </source>
</evidence>
<dbReference type="InterPro" id="IPR000914">
    <property type="entry name" value="SBP_5_dom"/>
</dbReference>
<comment type="subcellular location">
    <subcellularLocation>
        <location evidence="1">Cell membrane</location>
        <topology evidence="1">Lipid-anchor</topology>
    </subcellularLocation>
</comment>
<evidence type="ECO:0000256" key="1">
    <source>
        <dbReference type="ARBA" id="ARBA00004193"/>
    </source>
</evidence>